<dbReference type="Gramene" id="MELO3C034598.2.1">
    <property type="protein sequence ID" value="MELO3C034598.2.1"/>
    <property type="gene ID" value="MELO3C034598.2"/>
</dbReference>
<dbReference type="EnsemblPlants" id="MELO3C034598.2.1">
    <property type="protein sequence ID" value="MELO3C034598.2.1"/>
    <property type="gene ID" value="MELO3C034598.2"/>
</dbReference>
<feature type="compositionally biased region" description="Basic and acidic residues" evidence="1">
    <location>
        <begin position="66"/>
        <end position="90"/>
    </location>
</feature>
<evidence type="ECO:0000256" key="1">
    <source>
        <dbReference type="SAM" id="MobiDB-lite"/>
    </source>
</evidence>
<sequence>MKKGKGDIKTRKSDRLRAAGIIGSRKSLATGIQNLSSSSEERTENTMGKGSGSKRESPGTSKKRVRTETKKDEVSRRQEDTESKSEKEEKVQEDEEVVEEDEQDEEVEDEEKQDEEEEEEGETTVGEDLNSSRSEIPTDIKKRKKAAEKGKKVKAIKKEKKAREDRRRKGKAPMKLEKSEVYGGRVLRFGLREFALITDLKCHEIPDINHEDIKGGERLKGVYFENLKTVTRQYLNVMLK</sequence>
<feature type="compositionally biased region" description="Acidic residues" evidence="1">
    <location>
        <begin position="91"/>
        <end position="122"/>
    </location>
</feature>
<proteinExistence type="predicted"/>
<organism evidence="2">
    <name type="scientific">Cucumis melo</name>
    <name type="common">Muskmelon</name>
    <dbReference type="NCBI Taxonomy" id="3656"/>
    <lineage>
        <taxon>Eukaryota</taxon>
        <taxon>Viridiplantae</taxon>
        <taxon>Streptophyta</taxon>
        <taxon>Embryophyta</taxon>
        <taxon>Tracheophyta</taxon>
        <taxon>Spermatophyta</taxon>
        <taxon>Magnoliopsida</taxon>
        <taxon>eudicotyledons</taxon>
        <taxon>Gunneridae</taxon>
        <taxon>Pentapetalae</taxon>
        <taxon>rosids</taxon>
        <taxon>fabids</taxon>
        <taxon>Cucurbitales</taxon>
        <taxon>Cucurbitaceae</taxon>
        <taxon>Benincaseae</taxon>
        <taxon>Cucumis</taxon>
    </lineage>
</organism>
<evidence type="ECO:0000313" key="2">
    <source>
        <dbReference type="EnsemblPlants" id="MELO3C034598.2.1"/>
    </source>
</evidence>
<protein>
    <recommendedName>
        <fullName evidence="3">Protein Ycf2-like</fullName>
    </recommendedName>
</protein>
<accession>A0A9I9EJD1</accession>
<dbReference type="AlphaFoldDB" id="A0A9I9EJD1"/>
<feature type="region of interest" description="Disordered" evidence="1">
    <location>
        <begin position="1"/>
        <end position="175"/>
    </location>
</feature>
<feature type="compositionally biased region" description="Basic residues" evidence="1">
    <location>
        <begin position="141"/>
        <end position="160"/>
    </location>
</feature>
<name>A0A9I9EJD1_CUCME</name>
<reference evidence="2" key="1">
    <citation type="submission" date="2023-03" db="UniProtKB">
        <authorList>
            <consortium name="EnsemblPlants"/>
        </authorList>
    </citation>
    <scope>IDENTIFICATION</scope>
</reference>
<feature type="compositionally biased region" description="Basic and acidic residues" evidence="1">
    <location>
        <begin position="1"/>
        <end position="17"/>
    </location>
</feature>
<evidence type="ECO:0008006" key="3">
    <source>
        <dbReference type="Google" id="ProtNLM"/>
    </source>
</evidence>